<evidence type="ECO:0000313" key="3">
    <source>
        <dbReference type="Proteomes" id="UP001559623"/>
    </source>
</evidence>
<evidence type="ECO:0000313" key="2">
    <source>
        <dbReference type="EMBL" id="MEX5285815.1"/>
    </source>
</evidence>
<dbReference type="EMBL" id="JARVLH010000006">
    <property type="protein sequence ID" value="MEX5285815.1"/>
    <property type="molecule type" value="Genomic_DNA"/>
</dbReference>
<dbReference type="Proteomes" id="UP001559623">
    <property type="component" value="Unassembled WGS sequence"/>
</dbReference>
<comment type="caution">
    <text evidence="2">The sequence shown here is derived from an EMBL/GenBank/DDBJ whole genome shotgun (WGS) entry which is preliminary data.</text>
</comment>
<name>A0ABV3X6I6_9FIRM</name>
<evidence type="ECO:0000256" key="1">
    <source>
        <dbReference type="SAM" id="MobiDB-lite"/>
    </source>
</evidence>
<sequence length="72" mass="8120">MKSEKIYRLENASITKALRVAFVQGEGTQESPCRLMWRFYLPDGRYVGEIPADGQDDTKSEASPATYSATMR</sequence>
<gene>
    <name evidence="2" type="ORF">QCO44_09245</name>
</gene>
<reference evidence="2 3" key="1">
    <citation type="submission" date="2023-04" db="EMBL/GenBank/DDBJ databases">
        <title>Genome Sequence of Selenomonas sputigena ATCC 33150.</title>
        <authorList>
            <person name="Miller D.P."/>
            <person name="Anvari S."/>
            <person name="Polson S.W."/>
            <person name="Macdonald M."/>
            <person name="Mcdowell J.V."/>
        </authorList>
    </citation>
    <scope>NUCLEOTIDE SEQUENCE [LARGE SCALE GENOMIC DNA]</scope>
    <source>
        <strain evidence="2 3">ATCC 33150</strain>
    </source>
</reference>
<protein>
    <submittedName>
        <fullName evidence="2">Uncharacterized protein</fullName>
    </submittedName>
</protein>
<organism evidence="2 3">
    <name type="scientific">Selenomonas sputigena</name>
    <dbReference type="NCBI Taxonomy" id="69823"/>
    <lineage>
        <taxon>Bacteria</taxon>
        <taxon>Bacillati</taxon>
        <taxon>Bacillota</taxon>
        <taxon>Negativicutes</taxon>
        <taxon>Selenomonadales</taxon>
        <taxon>Selenomonadaceae</taxon>
        <taxon>Selenomonas</taxon>
    </lineage>
</organism>
<feature type="region of interest" description="Disordered" evidence="1">
    <location>
        <begin position="50"/>
        <end position="72"/>
    </location>
</feature>
<proteinExistence type="predicted"/>
<keyword evidence="3" id="KW-1185">Reference proteome</keyword>
<accession>A0ABV3X6I6</accession>
<dbReference type="RefSeq" id="WP_368847541.1">
    <property type="nucleotide sequence ID" value="NZ_JARVLH010000006.1"/>
</dbReference>
<feature type="compositionally biased region" description="Polar residues" evidence="1">
    <location>
        <begin position="61"/>
        <end position="72"/>
    </location>
</feature>